<reference evidence="2" key="1">
    <citation type="submission" date="2017-08" db="EMBL/GenBank/DDBJ databases">
        <authorList>
            <person name="Varghese N."/>
            <person name="Submissions S."/>
        </authorList>
    </citation>
    <scope>NUCLEOTIDE SEQUENCE [LARGE SCALE GENOMIC DNA]</scope>
    <source>
        <strain evidence="2">DSM 4725</strain>
    </source>
</reference>
<organism evidence="1 2">
    <name type="scientific">Blastococcus aggregatus</name>
    <dbReference type="NCBI Taxonomy" id="38502"/>
    <lineage>
        <taxon>Bacteria</taxon>
        <taxon>Bacillati</taxon>
        <taxon>Actinomycetota</taxon>
        <taxon>Actinomycetes</taxon>
        <taxon>Geodermatophilales</taxon>
        <taxon>Geodermatophilaceae</taxon>
        <taxon>Blastococcus</taxon>
    </lineage>
</organism>
<evidence type="ECO:0000313" key="2">
    <source>
        <dbReference type="Proteomes" id="UP000219435"/>
    </source>
</evidence>
<dbReference type="RefSeq" id="WP_097193465.1">
    <property type="nucleotide sequence ID" value="NZ_OBQI01000001.1"/>
</dbReference>
<keyword evidence="2" id="KW-1185">Reference proteome</keyword>
<evidence type="ECO:0008006" key="3">
    <source>
        <dbReference type="Google" id="ProtNLM"/>
    </source>
</evidence>
<dbReference type="EMBL" id="OBQI01000001">
    <property type="protein sequence ID" value="SOC46965.1"/>
    <property type="molecule type" value="Genomic_DNA"/>
</dbReference>
<dbReference type="Proteomes" id="UP000219435">
    <property type="component" value="Unassembled WGS sequence"/>
</dbReference>
<proteinExistence type="predicted"/>
<name>A0A285UYI2_9ACTN</name>
<sequence>MAREIPEVVRAAAGLAATVVDEARKLPETLPGLPVRVIGMAMQHAMKVQQQYAGLVARGDELFTGIRGEAEPGLATFDDDGDAAPAEGFRGSAFDRADVVPDEVPDVVGAQTSVETSLEEAPATEEILEELAIDEAIEAAPTLEETAPAVAGGASDTELTAPEDTAVELPVAGAADIDDIPTSVDVLTADGSAITTVDAAVTDEGVAAPVPDDYTDSTDDGTEIARGDGPIAAATGVTGDGATADEAPIAAGAAVDDAAAPEAAGASPEAPIDGYDSFSIAQLRGRLRGYALSTVADLVAYEEATKARADYLRMLRNRLEKLEEQAVGSSPLAPRGA</sequence>
<dbReference type="OrthoDB" id="3544242at2"/>
<evidence type="ECO:0000313" key="1">
    <source>
        <dbReference type="EMBL" id="SOC46965.1"/>
    </source>
</evidence>
<accession>A0A285UYI2</accession>
<gene>
    <name evidence="1" type="ORF">SAMN05660748_0548</name>
</gene>
<protein>
    <recommendedName>
        <fullName evidence="3">Lipid droplet-associated protein</fullName>
    </recommendedName>
</protein>
<dbReference type="AlphaFoldDB" id="A0A285UYI2"/>